<dbReference type="RefSeq" id="WP_065317761.1">
    <property type="nucleotide sequence ID" value="NZ_CP017477.1"/>
</dbReference>
<dbReference type="KEGG" id="pob:LPB03_07740"/>
<keyword evidence="5 12" id="KW-0732">Signal</keyword>
<keyword evidence="2" id="KW-0813">Transport</keyword>
<feature type="domain" description="OmpA-like" evidence="13">
    <location>
        <begin position="278"/>
        <end position="388"/>
    </location>
</feature>
<keyword evidence="9" id="KW-0998">Cell outer membrane</keyword>
<gene>
    <name evidence="14" type="ORF">LPB3_01125</name>
</gene>
<dbReference type="SUPFAM" id="SSF56925">
    <property type="entry name" value="OMPA-like"/>
    <property type="match status" value="1"/>
</dbReference>
<accession>A0A1B8U336</accession>
<feature type="chain" id="PRO_5008615925" evidence="12">
    <location>
        <begin position="20"/>
        <end position="388"/>
    </location>
</feature>
<dbReference type="EMBL" id="LSFM01000002">
    <property type="protein sequence ID" value="OBY66294.1"/>
    <property type="molecule type" value="Genomic_DNA"/>
</dbReference>
<keyword evidence="11" id="KW-0175">Coiled coil</keyword>
<dbReference type="OrthoDB" id="1522982at2"/>
<dbReference type="Pfam" id="PF00691">
    <property type="entry name" value="OmpA"/>
    <property type="match status" value="1"/>
</dbReference>
<evidence type="ECO:0000256" key="10">
    <source>
        <dbReference type="PROSITE-ProRule" id="PRU00473"/>
    </source>
</evidence>
<dbReference type="PANTHER" id="PTHR30329">
    <property type="entry name" value="STATOR ELEMENT OF FLAGELLAR MOTOR COMPLEX"/>
    <property type="match status" value="1"/>
</dbReference>
<dbReference type="InterPro" id="IPR027385">
    <property type="entry name" value="Beta-barrel_OMP"/>
</dbReference>
<dbReference type="GO" id="GO:0006811">
    <property type="term" value="P:monoatomic ion transport"/>
    <property type="evidence" value="ECO:0007669"/>
    <property type="project" value="UniProtKB-KW"/>
</dbReference>
<evidence type="ECO:0000256" key="11">
    <source>
        <dbReference type="SAM" id="Coils"/>
    </source>
</evidence>
<proteinExistence type="predicted"/>
<evidence type="ECO:0000256" key="9">
    <source>
        <dbReference type="ARBA" id="ARBA00023237"/>
    </source>
</evidence>
<dbReference type="STRING" id="1774273.LPB03_07740"/>
<dbReference type="CDD" id="cd07185">
    <property type="entry name" value="OmpA_C-like"/>
    <property type="match status" value="1"/>
</dbReference>
<feature type="signal peptide" evidence="12">
    <location>
        <begin position="1"/>
        <end position="19"/>
    </location>
</feature>
<comment type="caution">
    <text evidence="14">The sequence shown here is derived from an EMBL/GenBank/DDBJ whole genome shotgun (WGS) entry which is preliminary data.</text>
</comment>
<evidence type="ECO:0000256" key="12">
    <source>
        <dbReference type="SAM" id="SignalP"/>
    </source>
</evidence>
<dbReference type="SUPFAM" id="SSF103088">
    <property type="entry name" value="OmpA-like"/>
    <property type="match status" value="1"/>
</dbReference>
<evidence type="ECO:0000313" key="15">
    <source>
        <dbReference type="Proteomes" id="UP000092584"/>
    </source>
</evidence>
<evidence type="ECO:0000259" key="13">
    <source>
        <dbReference type="PROSITE" id="PS51123"/>
    </source>
</evidence>
<dbReference type="GO" id="GO:0009279">
    <property type="term" value="C:cell outer membrane"/>
    <property type="evidence" value="ECO:0007669"/>
    <property type="project" value="UniProtKB-SubCell"/>
</dbReference>
<dbReference type="InterPro" id="IPR006665">
    <property type="entry name" value="OmpA-like"/>
</dbReference>
<dbReference type="InterPro" id="IPR036737">
    <property type="entry name" value="OmpA-like_sf"/>
</dbReference>
<evidence type="ECO:0000256" key="1">
    <source>
        <dbReference type="ARBA" id="ARBA00004571"/>
    </source>
</evidence>
<dbReference type="PANTHER" id="PTHR30329:SF21">
    <property type="entry name" value="LIPOPROTEIN YIAD-RELATED"/>
    <property type="match status" value="1"/>
</dbReference>
<keyword evidence="15" id="KW-1185">Reference proteome</keyword>
<dbReference type="InterPro" id="IPR050330">
    <property type="entry name" value="Bact_OuterMem_StrucFunc"/>
</dbReference>
<evidence type="ECO:0000313" key="14">
    <source>
        <dbReference type="EMBL" id="OBY66294.1"/>
    </source>
</evidence>
<keyword evidence="3" id="KW-1134">Transmembrane beta strand</keyword>
<sequence>MKKIYLGAVFTLMSFFASAQDYDHWSIDIGGGIHQVGSTLSPGFSENIFGQGHIGYRYMFNEKFGLRLDLGYNSFTANEDSQPFTSNYYRASLEGVVNLGSVLKFHTWTNRFNLLAHGGVGAASLNITDPVDNGGDVMFAMNFGITPQFKLNNRFSLFLDFSSLIHFYQEDNFDGGPNSATRESNISLFNTSIGLNIALGKNKQSADFWRGEEAIVVNSELESIKNRLDTAEKEIQVLKTKESSPNKELIMTELDNRYVKKGETTYGDVVTSSNVDFIKELLNRGYVNVFFDINSTKIQKESLSSVNYLRQFLYDNPYVNASLIGFTDETGSEERNQTLSNNRAKAVFDMLVASGISPTRLSYGGVGEDKTMSKGARQLARKVTFKIN</sequence>
<keyword evidence="4" id="KW-0812">Transmembrane</keyword>
<dbReference type="GO" id="GO:0015288">
    <property type="term" value="F:porin activity"/>
    <property type="evidence" value="ECO:0007669"/>
    <property type="project" value="UniProtKB-KW"/>
</dbReference>
<organism evidence="14 15">
    <name type="scientific">Polaribacter vadi</name>
    <dbReference type="NCBI Taxonomy" id="1774273"/>
    <lineage>
        <taxon>Bacteria</taxon>
        <taxon>Pseudomonadati</taxon>
        <taxon>Bacteroidota</taxon>
        <taxon>Flavobacteriia</taxon>
        <taxon>Flavobacteriales</taxon>
        <taxon>Flavobacteriaceae</taxon>
    </lineage>
</organism>
<dbReference type="PROSITE" id="PS51123">
    <property type="entry name" value="OMPA_2"/>
    <property type="match status" value="1"/>
</dbReference>
<comment type="subcellular location">
    <subcellularLocation>
        <location evidence="1">Cell outer membrane</location>
        <topology evidence="1">Multi-pass membrane protein</topology>
    </subcellularLocation>
</comment>
<feature type="coiled-coil region" evidence="11">
    <location>
        <begin position="214"/>
        <end position="241"/>
    </location>
</feature>
<evidence type="ECO:0000256" key="5">
    <source>
        <dbReference type="ARBA" id="ARBA00022729"/>
    </source>
</evidence>
<dbReference type="GO" id="GO:0046930">
    <property type="term" value="C:pore complex"/>
    <property type="evidence" value="ECO:0007669"/>
    <property type="project" value="UniProtKB-KW"/>
</dbReference>
<evidence type="ECO:0000256" key="7">
    <source>
        <dbReference type="ARBA" id="ARBA00023114"/>
    </source>
</evidence>
<dbReference type="Pfam" id="PF13505">
    <property type="entry name" value="OMP_b-brl"/>
    <property type="match status" value="1"/>
</dbReference>
<evidence type="ECO:0000256" key="8">
    <source>
        <dbReference type="ARBA" id="ARBA00023136"/>
    </source>
</evidence>
<protein>
    <submittedName>
        <fullName evidence="14">Cell envelope biogenesis protein OmpA</fullName>
    </submittedName>
</protein>
<dbReference type="InterPro" id="IPR006664">
    <property type="entry name" value="OMP_bac"/>
</dbReference>
<keyword evidence="7" id="KW-0626">Porin</keyword>
<dbReference type="PRINTS" id="PR01021">
    <property type="entry name" value="OMPADOMAIN"/>
</dbReference>
<evidence type="ECO:0000256" key="2">
    <source>
        <dbReference type="ARBA" id="ARBA00022448"/>
    </source>
</evidence>
<dbReference type="Proteomes" id="UP000092584">
    <property type="component" value="Unassembled WGS sequence"/>
</dbReference>
<evidence type="ECO:0000256" key="4">
    <source>
        <dbReference type="ARBA" id="ARBA00022692"/>
    </source>
</evidence>
<name>A0A1B8U336_9FLAO</name>
<dbReference type="Gene3D" id="3.30.1330.60">
    <property type="entry name" value="OmpA-like domain"/>
    <property type="match status" value="1"/>
</dbReference>
<keyword evidence="6" id="KW-0406">Ion transport</keyword>
<dbReference type="AlphaFoldDB" id="A0A1B8U336"/>
<dbReference type="Gene3D" id="2.40.160.20">
    <property type="match status" value="1"/>
</dbReference>
<evidence type="ECO:0000256" key="3">
    <source>
        <dbReference type="ARBA" id="ARBA00022452"/>
    </source>
</evidence>
<dbReference type="InterPro" id="IPR011250">
    <property type="entry name" value="OMP/PagP_B-barrel"/>
</dbReference>
<reference evidence="15" key="1">
    <citation type="submission" date="2016-02" db="EMBL/GenBank/DDBJ databases">
        <authorList>
            <person name="Shin S.-K."/>
            <person name="Yi H."/>
            <person name="Kim E."/>
        </authorList>
    </citation>
    <scope>NUCLEOTIDE SEQUENCE [LARGE SCALE GENOMIC DNA]</scope>
    <source>
        <strain evidence="15">LPB0003</strain>
    </source>
</reference>
<evidence type="ECO:0000256" key="6">
    <source>
        <dbReference type="ARBA" id="ARBA00023065"/>
    </source>
</evidence>
<keyword evidence="8 10" id="KW-0472">Membrane</keyword>